<reference evidence="2" key="2">
    <citation type="submission" date="2020-06" db="EMBL/GenBank/DDBJ databases">
        <authorList>
            <person name="Sheffer M."/>
        </authorList>
    </citation>
    <scope>NUCLEOTIDE SEQUENCE</scope>
</reference>
<protein>
    <submittedName>
        <fullName evidence="2">Uncharacterized protein</fullName>
    </submittedName>
</protein>
<feature type="compositionally biased region" description="Basic and acidic residues" evidence="1">
    <location>
        <begin position="17"/>
        <end position="44"/>
    </location>
</feature>
<accession>A0A8T0ELM7</accession>
<evidence type="ECO:0000313" key="2">
    <source>
        <dbReference type="EMBL" id="KAF8775134.1"/>
    </source>
</evidence>
<feature type="region of interest" description="Disordered" evidence="1">
    <location>
        <begin position="1"/>
        <end position="47"/>
    </location>
</feature>
<name>A0A8T0ELM7_ARGBR</name>
<evidence type="ECO:0000256" key="1">
    <source>
        <dbReference type="SAM" id="MobiDB-lite"/>
    </source>
</evidence>
<feature type="compositionally biased region" description="Polar residues" evidence="1">
    <location>
        <begin position="1"/>
        <end position="13"/>
    </location>
</feature>
<proteinExistence type="predicted"/>
<gene>
    <name evidence="2" type="ORF">HNY73_015656</name>
</gene>
<comment type="caution">
    <text evidence="2">The sequence shown here is derived from an EMBL/GenBank/DDBJ whole genome shotgun (WGS) entry which is preliminary data.</text>
</comment>
<sequence>MVRTGTKITTHTLSLDCKGRQRPRTDRPQEPRCFLREQRPDLRTSRFQGPQPLQIKELYPLPSVDVSEFGLRYALDPEGLSSVSGWGILTPFPFRGRQRD</sequence>
<evidence type="ECO:0000313" key="3">
    <source>
        <dbReference type="Proteomes" id="UP000807504"/>
    </source>
</evidence>
<dbReference type="Proteomes" id="UP000807504">
    <property type="component" value="Unassembled WGS sequence"/>
</dbReference>
<reference evidence="2" key="1">
    <citation type="journal article" date="2020" name="bioRxiv">
        <title>Chromosome-level reference genome of the European wasp spider Argiope bruennichi: a resource for studies on range expansion and evolutionary adaptation.</title>
        <authorList>
            <person name="Sheffer M.M."/>
            <person name="Hoppe A."/>
            <person name="Krehenwinkel H."/>
            <person name="Uhl G."/>
            <person name="Kuss A.W."/>
            <person name="Jensen L."/>
            <person name="Jensen C."/>
            <person name="Gillespie R.G."/>
            <person name="Hoff K.J."/>
            <person name="Prost S."/>
        </authorList>
    </citation>
    <scope>NUCLEOTIDE SEQUENCE</scope>
</reference>
<dbReference type="AlphaFoldDB" id="A0A8T0ELM7"/>
<dbReference type="EMBL" id="JABXBU010002196">
    <property type="protein sequence ID" value="KAF8775134.1"/>
    <property type="molecule type" value="Genomic_DNA"/>
</dbReference>
<organism evidence="2 3">
    <name type="scientific">Argiope bruennichi</name>
    <name type="common">Wasp spider</name>
    <name type="synonym">Aranea bruennichi</name>
    <dbReference type="NCBI Taxonomy" id="94029"/>
    <lineage>
        <taxon>Eukaryota</taxon>
        <taxon>Metazoa</taxon>
        <taxon>Ecdysozoa</taxon>
        <taxon>Arthropoda</taxon>
        <taxon>Chelicerata</taxon>
        <taxon>Arachnida</taxon>
        <taxon>Araneae</taxon>
        <taxon>Araneomorphae</taxon>
        <taxon>Entelegynae</taxon>
        <taxon>Araneoidea</taxon>
        <taxon>Araneidae</taxon>
        <taxon>Argiope</taxon>
    </lineage>
</organism>
<keyword evidence="3" id="KW-1185">Reference proteome</keyword>